<feature type="compositionally biased region" description="Low complexity" evidence="2">
    <location>
        <begin position="330"/>
        <end position="345"/>
    </location>
</feature>
<dbReference type="Pfam" id="PF00326">
    <property type="entry name" value="Peptidase_S9"/>
    <property type="match status" value="1"/>
</dbReference>
<keyword evidence="1 3" id="KW-0732">Signal</keyword>
<dbReference type="EMBL" id="JBIUZV010000006">
    <property type="protein sequence ID" value="MFJ3046614.1"/>
    <property type="molecule type" value="Genomic_DNA"/>
</dbReference>
<gene>
    <name evidence="5" type="ORF">ACIPEN_12360</name>
</gene>
<evidence type="ECO:0000256" key="3">
    <source>
        <dbReference type="SAM" id="SignalP"/>
    </source>
</evidence>
<evidence type="ECO:0000259" key="4">
    <source>
        <dbReference type="Pfam" id="PF00326"/>
    </source>
</evidence>
<evidence type="ECO:0000313" key="5">
    <source>
        <dbReference type="EMBL" id="MFJ3046614.1"/>
    </source>
</evidence>
<comment type="caution">
    <text evidence="5">The sequence shown here is derived from an EMBL/GenBank/DDBJ whole genome shotgun (WGS) entry which is preliminary data.</text>
</comment>
<feature type="chain" id="PRO_5046599076" evidence="3">
    <location>
        <begin position="31"/>
        <end position="345"/>
    </location>
</feature>
<evidence type="ECO:0000256" key="2">
    <source>
        <dbReference type="SAM" id="MobiDB-lite"/>
    </source>
</evidence>
<keyword evidence="6" id="KW-1185">Reference proteome</keyword>
<proteinExistence type="predicted"/>
<feature type="domain" description="Peptidase S9 prolyl oligopeptidase catalytic" evidence="4">
    <location>
        <begin position="83"/>
        <end position="179"/>
    </location>
</feature>
<dbReference type="GO" id="GO:0016787">
    <property type="term" value="F:hydrolase activity"/>
    <property type="evidence" value="ECO:0007669"/>
    <property type="project" value="UniProtKB-KW"/>
</dbReference>
<reference evidence="5 6" key="1">
    <citation type="submission" date="2024-10" db="EMBL/GenBank/DDBJ databases">
        <title>The Natural Products Discovery Center: Release of the First 8490 Sequenced Strains for Exploring Actinobacteria Biosynthetic Diversity.</title>
        <authorList>
            <person name="Kalkreuter E."/>
            <person name="Kautsar S.A."/>
            <person name="Yang D."/>
            <person name="Bader C.D."/>
            <person name="Teijaro C.N."/>
            <person name="Fluegel L."/>
            <person name="Davis C.M."/>
            <person name="Simpson J.R."/>
            <person name="Lauterbach L."/>
            <person name="Steele A.D."/>
            <person name="Gui C."/>
            <person name="Meng S."/>
            <person name="Li G."/>
            <person name="Viehrig K."/>
            <person name="Ye F."/>
            <person name="Su P."/>
            <person name="Kiefer A.F."/>
            <person name="Nichols A."/>
            <person name="Cepeda A.J."/>
            <person name="Yan W."/>
            <person name="Fan B."/>
            <person name="Jiang Y."/>
            <person name="Adhikari A."/>
            <person name="Zheng C.-J."/>
            <person name="Schuster L."/>
            <person name="Cowan T.M."/>
            <person name="Smanski M.J."/>
            <person name="Chevrette M.G."/>
            <person name="De Carvalho L.P.S."/>
            <person name="Shen B."/>
        </authorList>
    </citation>
    <scope>NUCLEOTIDE SEQUENCE [LARGE SCALE GENOMIC DNA]</scope>
    <source>
        <strain evidence="5 6">NPDC087045</strain>
    </source>
</reference>
<dbReference type="PANTHER" id="PTHR43037">
    <property type="entry name" value="UNNAMED PRODUCT-RELATED"/>
    <property type="match status" value="1"/>
</dbReference>
<feature type="signal peptide" evidence="3">
    <location>
        <begin position="1"/>
        <end position="30"/>
    </location>
</feature>
<organism evidence="5 6">
    <name type="scientific">Herbaspirillum chlorophenolicum</name>
    <dbReference type="NCBI Taxonomy" id="211589"/>
    <lineage>
        <taxon>Bacteria</taxon>
        <taxon>Pseudomonadati</taxon>
        <taxon>Pseudomonadota</taxon>
        <taxon>Betaproteobacteria</taxon>
        <taxon>Burkholderiales</taxon>
        <taxon>Oxalobacteraceae</taxon>
        <taxon>Herbaspirillum</taxon>
    </lineage>
</organism>
<name>A0ABW8F002_9BURK</name>
<dbReference type="SUPFAM" id="SSF53474">
    <property type="entry name" value="alpha/beta-Hydrolases"/>
    <property type="match status" value="1"/>
</dbReference>
<dbReference type="InterPro" id="IPR001375">
    <property type="entry name" value="Peptidase_S9_cat"/>
</dbReference>
<protein>
    <submittedName>
        <fullName evidence="5">Alpha/beta hydrolase family esterase</fullName>
    </submittedName>
</protein>
<dbReference type="Proteomes" id="UP001617427">
    <property type="component" value="Unassembled WGS sequence"/>
</dbReference>
<dbReference type="PANTHER" id="PTHR43037:SF1">
    <property type="entry name" value="BLL1128 PROTEIN"/>
    <property type="match status" value="1"/>
</dbReference>
<dbReference type="RefSeq" id="WP_402700777.1">
    <property type="nucleotide sequence ID" value="NZ_JBIUZV010000006.1"/>
</dbReference>
<accession>A0ABW8F002</accession>
<dbReference type="Gene3D" id="3.40.50.1820">
    <property type="entry name" value="alpha/beta hydrolase"/>
    <property type="match status" value="1"/>
</dbReference>
<feature type="region of interest" description="Disordered" evidence="2">
    <location>
        <begin position="306"/>
        <end position="345"/>
    </location>
</feature>
<sequence>MTIRIPLLAFFRACLLSGLCLALVSPPAQAVDLSLKSIRVGNLARAYFSERGGQGVPQPLIIALHGSGSTGSQLARNTGLTEIAEAAGYMVAYPNGTGLTIDARTWNSGGCCGYAQMHKVDDVAFIRALIDKLVSEGLADRSRVYIVGLSNGGMLAYRMAAEAPELFKGVAVVSAVLDVPPETVKAGVPILHIHGSDDPFIPFLGGVGPKEATQVPRLSVAKTIDTWVKANGADPKPDVNDIPDTAGDGTSVRQYTYHSKSDPQAVVLYEIKGGGHNWPGGTAPMPNSGKASQNLDASRTIVEFFNRHGGGRPADDAADSSLPPGATQSKPAAPTAPAAPAKPAH</sequence>
<evidence type="ECO:0000256" key="1">
    <source>
        <dbReference type="ARBA" id="ARBA00022729"/>
    </source>
</evidence>
<evidence type="ECO:0000313" key="6">
    <source>
        <dbReference type="Proteomes" id="UP001617427"/>
    </source>
</evidence>
<dbReference type="InterPro" id="IPR050955">
    <property type="entry name" value="Plant_Biomass_Hydrol_Est"/>
</dbReference>
<keyword evidence="5" id="KW-0378">Hydrolase</keyword>
<dbReference type="InterPro" id="IPR029058">
    <property type="entry name" value="AB_hydrolase_fold"/>
</dbReference>